<evidence type="ECO:0000313" key="3">
    <source>
        <dbReference type="Proteomes" id="UP000677853"/>
    </source>
</evidence>
<protein>
    <recommendedName>
        <fullName evidence="1">DUF2963 domain-containing protein</fullName>
    </recommendedName>
</protein>
<dbReference type="RefSeq" id="WP_212775565.1">
    <property type="nucleotide sequence ID" value="NZ_BMZZ01000009.1"/>
</dbReference>
<dbReference type="EMBL" id="BMZZ01000009">
    <property type="protein sequence ID" value="GFZ75475.1"/>
    <property type="molecule type" value="Genomic_DNA"/>
</dbReference>
<evidence type="ECO:0000259" key="1">
    <source>
        <dbReference type="Pfam" id="PF11178"/>
    </source>
</evidence>
<dbReference type="InterPro" id="IPR021348">
    <property type="entry name" value="DUF2963"/>
</dbReference>
<organism evidence="2 3">
    <name type="scientific">Hydrangea phyllody phytoplasma</name>
    <dbReference type="NCBI Taxonomy" id="238673"/>
    <lineage>
        <taxon>Bacteria</taxon>
        <taxon>Bacillati</taxon>
        <taxon>Mycoplasmatota</taxon>
        <taxon>Mollicutes</taxon>
        <taxon>Acholeplasmatales</taxon>
        <taxon>Acholeplasmataceae</taxon>
        <taxon>Candidatus Phytoplasma</taxon>
        <taxon>16SrI (Aster yellows group)</taxon>
    </lineage>
</organism>
<keyword evidence="3" id="KW-1185">Reference proteome</keyword>
<dbReference type="Proteomes" id="UP000677853">
    <property type="component" value="Unassembled WGS sequence"/>
</dbReference>
<evidence type="ECO:0000313" key="2">
    <source>
        <dbReference type="EMBL" id="GFZ75475.1"/>
    </source>
</evidence>
<name>A0ABQ1EJK6_9MOLU</name>
<reference evidence="2 3" key="1">
    <citation type="journal article" date="2021" name="J. Gen. Plant Pathol.">
        <title>Enrichment of phytoplasma genome DNA through a methyl-CpG binding domain-mediated method for efficient genome sequencing.</title>
        <authorList>
            <person name="Nijo T."/>
            <person name="Iwabuchi N."/>
            <person name="Tokuda R."/>
            <person name="Suzuki T."/>
            <person name="Matsumoto O."/>
            <person name="Miyazaki A."/>
            <person name="Maejima K."/>
            <person name="Oshima K."/>
            <person name="Namba S."/>
            <person name="Yamaji Y."/>
        </authorList>
    </citation>
    <scope>NUCLEOTIDE SEQUENCE [LARGE SCALE GENOMIC DNA]</scope>
    <source>
        <strain evidence="2 3">HP</strain>
    </source>
</reference>
<dbReference type="Pfam" id="PF11178">
    <property type="entry name" value="DUF2963"/>
    <property type="match status" value="1"/>
</dbReference>
<feature type="domain" description="DUF2963" evidence="1">
    <location>
        <begin position="44"/>
        <end position="73"/>
    </location>
</feature>
<gene>
    <name evidence="2" type="ORF">HPP_4330</name>
</gene>
<comment type="caution">
    <text evidence="2">The sequence shown here is derived from an EMBL/GenBank/DDBJ whole genome shotgun (WGS) entry which is preliminary data.</text>
</comment>
<proteinExistence type="predicted"/>
<sequence>MQIIYLYYFVFKSKTDSSQNPLSTQVQKFDGWDFLNESKKHTRYKSDSKTIDYIIEYDPQTDNQIKLTYYKTNKTNGDVDRVVERHYGVIED</sequence>
<accession>A0ABQ1EJK6</accession>